<keyword evidence="2" id="KW-1133">Transmembrane helix</keyword>
<sequence>MKGVGNILAKDAKGVVAVKRVAKKILLLIGIGVIITTFIAGCGNSNSTGDTSKEQNQQQNVGDTNQADPKQPDDTEKPGEPPKGGPDHDLTQDTTFLTNAASALGITADELKSAFESGKKLDQIITDQGMTMEQFRQKMPEPQQKPPMKDNGDKPEAAPGSTATN</sequence>
<evidence type="ECO:0000256" key="1">
    <source>
        <dbReference type="SAM" id="MobiDB-lite"/>
    </source>
</evidence>
<protein>
    <submittedName>
        <fullName evidence="3">Uncharacterized protein</fullName>
    </submittedName>
</protein>
<reference evidence="3 4" key="2">
    <citation type="journal article" date="2012" name="Stand. Genomic Sci.">
        <title>Complete genome sequence of the sulfate-reducing firmicute Desulfotomaculum ruminis type strain (DL(T)).</title>
        <authorList>
            <person name="Spring S."/>
            <person name="Visser M."/>
            <person name="Lu M."/>
            <person name="Copeland A."/>
            <person name="Lapidus A."/>
            <person name="Lucas S."/>
            <person name="Cheng J.F."/>
            <person name="Han C."/>
            <person name="Tapia R."/>
            <person name="Goodwin L.A."/>
            <person name="Pitluck S."/>
            <person name="Ivanova N."/>
            <person name="Land M."/>
            <person name="Hauser L."/>
            <person name="Larimer F."/>
            <person name="Rohde M."/>
            <person name="Goker M."/>
            <person name="Detter J.C."/>
            <person name="Kyrpides N.C."/>
            <person name="Woyke T."/>
            <person name="Schaap P.J."/>
            <person name="Plugge C.M."/>
            <person name="Muyzer G."/>
            <person name="Kuever J."/>
            <person name="Pereira I.A."/>
            <person name="Parshina S.N."/>
            <person name="Bernier-Latmani R."/>
            <person name="Stams A.J."/>
            <person name="Klenk H.P."/>
        </authorList>
    </citation>
    <scope>NUCLEOTIDE SEQUENCE [LARGE SCALE GENOMIC DNA]</scope>
    <source>
        <strain evidence="4">ATCC 23193 / DSM 2154 / NCIB 8452 / DL</strain>
    </source>
</reference>
<evidence type="ECO:0000313" key="3">
    <source>
        <dbReference type="EMBL" id="AEG59773.1"/>
    </source>
</evidence>
<organism evidence="3 4">
    <name type="scientific">Desulforamulus ruminis (strain ATCC 23193 / DSM 2154 / NCIMB 8452 / DL)</name>
    <name type="common">Desulfotomaculum ruminis</name>
    <dbReference type="NCBI Taxonomy" id="696281"/>
    <lineage>
        <taxon>Bacteria</taxon>
        <taxon>Bacillati</taxon>
        <taxon>Bacillota</taxon>
        <taxon>Clostridia</taxon>
        <taxon>Eubacteriales</taxon>
        <taxon>Peptococcaceae</taxon>
        <taxon>Desulforamulus</taxon>
    </lineage>
</organism>
<keyword evidence="4" id="KW-1185">Reference proteome</keyword>
<proteinExistence type="predicted"/>
<dbReference type="Proteomes" id="UP000009234">
    <property type="component" value="Chromosome"/>
</dbReference>
<keyword evidence="2" id="KW-0812">Transmembrane</keyword>
<feature type="region of interest" description="Disordered" evidence="1">
    <location>
        <begin position="48"/>
        <end position="96"/>
    </location>
</feature>
<feature type="compositionally biased region" description="Basic and acidic residues" evidence="1">
    <location>
        <begin position="147"/>
        <end position="156"/>
    </location>
</feature>
<keyword evidence="2" id="KW-0472">Membrane</keyword>
<evidence type="ECO:0000256" key="2">
    <source>
        <dbReference type="SAM" id="Phobius"/>
    </source>
</evidence>
<evidence type="ECO:0000313" key="4">
    <source>
        <dbReference type="Proteomes" id="UP000009234"/>
    </source>
</evidence>
<dbReference type="AlphaFoldDB" id="F6DR54"/>
<dbReference type="KEGG" id="dru:Desru_1508"/>
<accession>F6DR54</accession>
<name>F6DR54_DESRL</name>
<feature type="compositionally biased region" description="Polar residues" evidence="1">
    <location>
        <begin position="48"/>
        <end position="68"/>
    </location>
</feature>
<gene>
    <name evidence="3" type="ordered locus">Desru_1508</name>
</gene>
<dbReference type="HOGENOM" id="CLU_1608221_0_0_9"/>
<dbReference type="STRING" id="696281.Desru_1508"/>
<feature type="compositionally biased region" description="Basic and acidic residues" evidence="1">
    <location>
        <begin position="70"/>
        <end position="91"/>
    </location>
</feature>
<feature type="transmembrane region" description="Helical" evidence="2">
    <location>
        <begin position="21"/>
        <end position="41"/>
    </location>
</feature>
<reference evidence="4" key="1">
    <citation type="submission" date="2011-05" db="EMBL/GenBank/DDBJ databases">
        <title>Complete sequence of Desulfotomaculum ruminis DSM 2154.</title>
        <authorList>
            <person name="Lucas S."/>
            <person name="Copeland A."/>
            <person name="Lapidus A."/>
            <person name="Cheng J.-F."/>
            <person name="Goodwin L."/>
            <person name="Pitluck S."/>
            <person name="Lu M."/>
            <person name="Detter J.C."/>
            <person name="Han C."/>
            <person name="Tapia R."/>
            <person name="Land M."/>
            <person name="Hauser L."/>
            <person name="Kyrpides N."/>
            <person name="Ivanova N."/>
            <person name="Mikhailova N."/>
            <person name="Pagani I."/>
            <person name="Stams A.J.M."/>
            <person name="Plugge C.M."/>
            <person name="Muyzer G."/>
            <person name="Kuever J."/>
            <person name="Parshina S.N."/>
            <person name="Ivanova A.E."/>
            <person name="Nazina T.N."/>
            <person name="Brambilla E."/>
            <person name="Spring S."/>
            <person name="Klenk H.-P."/>
            <person name="Woyke T."/>
        </authorList>
    </citation>
    <scope>NUCLEOTIDE SEQUENCE [LARGE SCALE GENOMIC DNA]</scope>
    <source>
        <strain evidence="4">ATCC 23193 / DSM 2154 / NCIB 8452 / DL</strain>
    </source>
</reference>
<dbReference type="EMBL" id="CP002780">
    <property type="protein sequence ID" value="AEG59773.1"/>
    <property type="molecule type" value="Genomic_DNA"/>
</dbReference>
<feature type="region of interest" description="Disordered" evidence="1">
    <location>
        <begin position="125"/>
        <end position="165"/>
    </location>
</feature>